<protein>
    <submittedName>
        <fullName evidence="1">Uncharacterized protein</fullName>
    </submittedName>
</protein>
<dbReference type="AlphaFoldDB" id="A0A0A9F9R5"/>
<accession>A0A0A9F9R5</accession>
<dbReference type="EMBL" id="GBRH01192898">
    <property type="protein sequence ID" value="JAE04998.1"/>
    <property type="molecule type" value="Transcribed_RNA"/>
</dbReference>
<sequence>MKHCITPSRGPGCLRDTGNVSFAQNSGVLTISLHISLHVLQTEAQATTSLRDGQLLSSSSNLFITSQSNSGGRLAHLIC</sequence>
<evidence type="ECO:0000313" key="1">
    <source>
        <dbReference type="EMBL" id="JAE04998.1"/>
    </source>
</evidence>
<name>A0A0A9F9R5_ARUDO</name>
<reference evidence="1" key="1">
    <citation type="submission" date="2014-09" db="EMBL/GenBank/DDBJ databases">
        <authorList>
            <person name="Magalhaes I.L.F."/>
            <person name="Oliveira U."/>
            <person name="Santos F.R."/>
            <person name="Vidigal T.H.D.A."/>
            <person name="Brescovit A.D."/>
            <person name="Santos A.J."/>
        </authorList>
    </citation>
    <scope>NUCLEOTIDE SEQUENCE</scope>
    <source>
        <tissue evidence="1">Shoot tissue taken approximately 20 cm above the soil surface</tissue>
    </source>
</reference>
<reference evidence="1" key="2">
    <citation type="journal article" date="2015" name="Data Brief">
        <title>Shoot transcriptome of the giant reed, Arundo donax.</title>
        <authorList>
            <person name="Barrero R.A."/>
            <person name="Guerrero F.D."/>
            <person name="Moolhuijzen P."/>
            <person name="Goolsby J.A."/>
            <person name="Tidwell J."/>
            <person name="Bellgard S.E."/>
            <person name="Bellgard M.I."/>
        </authorList>
    </citation>
    <scope>NUCLEOTIDE SEQUENCE</scope>
    <source>
        <tissue evidence="1">Shoot tissue taken approximately 20 cm above the soil surface</tissue>
    </source>
</reference>
<organism evidence="1">
    <name type="scientific">Arundo donax</name>
    <name type="common">Giant reed</name>
    <name type="synonym">Donax arundinaceus</name>
    <dbReference type="NCBI Taxonomy" id="35708"/>
    <lineage>
        <taxon>Eukaryota</taxon>
        <taxon>Viridiplantae</taxon>
        <taxon>Streptophyta</taxon>
        <taxon>Embryophyta</taxon>
        <taxon>Tracheophyta</taxon>
        <taxon>Spermatophyta</taxon>
        <taxon>Magnoliopsida</taxon>
        <taxon>Liliopsida</taxon>
        <taxon>Poales</taxon>
        <taxon>Poaceae</taxon>
        <taxon>PACMAD clade</taxon>
        <taxon>Arundinoideae</taxon>
        <taxon>Arundineae</taxon>
        <taxon>Arundo</taxon>
    </lineage>
</organism>
<proteinExistence type="predicted"/>